<feature type="transmembrane region" description="Helical" evidence="1">
    <location>
        <begin position="79"/>
        <end position="96"/>
    </location>
</feature>
<dbReference type="Gene3D" id="1.20.120.1220">
    <property type="match status" value="1"/>
</dbReference>
<feature type="transmembrane region" description="Helical" evidence="1">
    <location>
        <begin position="21"/>
        <end position="44"/>
    </location>
</feature>
<dbReference type="Pfam" id="PF01478">
    <property type="entry name" value="Peptidase_A24"/>
    <property type="match status" value="1"/>
</dbReference>
<dbReference type="OrthoDB" id="9789291at2"/>
<organism evidence="3 4">
    <name type="scientific">Vagococcus fluvialis</name>
    <dbReference type="NCBI Taxonomy" id="2738"/>
    <lineage>
        <taxon>Bacteria</taxon>
        <taxon>Bacillati</taxon>
        <taxon>Bacillota</taxon>
        <taxon>Bacilli</taxon>
        <taxon>Lactobacillales</taxon>
        <taxon>Enterococcaceae</taxon>
        <taxon>Vagococcus</taxon>
    </lineage>
</organism>
<dbReference type="InterPro" id="IPR000045">
    <property type="entry name" value="Prepilin_IV_endopep_pep"/>
</dbReference>
<feature type="transmembrane region" description="Helical" evidence="1">
    <location>
        <begin position="108"/>
        <end position="137"/>
    </location>
</feature>
<dbReference type="GO" id="GO:0004190">
    <property type="term" value="F:aspartic-type endopeptidase activity"/>
    <property type="evidence" value="ECO:0007669"/>
    <property type="project" value="InterPro"/>
</dbReference>
<evidence type="ECO:0000313" key="4">
    <source>
        <dbReference type="Proteomes" id="UP000288197"/>
    </source>
</evidence>
<reference evidence="3 4" key="1">
    <citation type="submission" date="2017-05" db="EMBL/GenBank/DDBJ databases">
        <title>Vagococcus spp. assemblies.</title>
        <authorList>
            <person name="Gulvik C.A."/>
        </authorList>
    </citation>
    <scope>NUCLEOTIDE SEQUENCE [LARGE SCALE GENOMIC DNA]</scope>
    <source>
        <strain evidence="3 4">NCFB 2497</strain>
    </source>
</reference>
<keyword evidence="1" id="KW-0812">Transmembrane</keyword>
<evidence type="ECO:0000259" key="2">
    <source>
        <dbReference type="Pfam" id="PF01478"/>
    </source>
</evidence>
<dbReference type="Proteomes" id="UP000288197">
    <property type="component" value="Unassembled WGS sequence"/>
</dbReference>
<feature type="domain" description="Prepilin type IV endopeptidase peptidase" evidence="2">
    <location>
        <begin position="34"/>
        <end position="136"/>
    </location>
</feature>
<dbReference type="GO" id="GO:0016020">
    <property type="term" value="C:membrane"/>
    <property type="evidence" value="ECO:0007669"/>
    <property type="project" value="InterPro"/>
</dbReference>
<keyword evidence="1" id="KW-0472">Membrane</keyword>
<evidence type="ECO:0000256" key="1">
    <source>
        <dbReference type="SAM" id="Phobius"/>
    </source>
</evidence>
<proteinExistence type="predicted"/>
<comment type="caution">
    <text evidence="3">The sequence shown here is derived from an EMBL/GenBank/DDBJ whole genome shotgun (WGS) entry which is preliminary data.</text>
</comment>
<evidence type="ECO:0000313" key="3">
    <source>
        <dbReference type="EMBL" id="RSU05550.1"/>
    </source>
</evidence>
<gene>
    <name evidence="3" type="ORF">CBF32_00715</name>
</gene>
<sequence>MIIYRKTSLLLILYKRRCMMFHFLVLPRDSYLLLLWLMSLLLSITDLLYLTVEPKILYPFSLFAFLSYQQTFPFSVNKLLLPMSLILFFFCLTYFYPQTIGGGDIKLLIIYAYFISFEQLLYLLLLASATGIIFLLLINSIYAQPLKKLPFVPFLTFSLIITSLFF</sequence>
<protein>
    <recommendedName>
        <fullName evidence="2">Prepilin type IV endopeptidase peptidase domain-containing protein</fullName>
    </recommendedName>
</protein>
<name>A0A430ADW8_9ENTE</name>
<keyword evidence="4" id="KW-1185">Reference proteome</keyword>
<feature type="transmembrane region" description="Helical" evidence="1">
    <location>
        <begin position="149"/>
        <end position="165"/>
    </location>
</feature>
<accession>A0A430ADW8</accession>
<dbReference type="AlphaFoldDB" id="A0A430ADW8"/>
<keyword evidence="1" id="KW-1133">Transmembrane helix</keyword>
<dbReference type="EMBL" id="NGJX01000001">
    <property type="protein sequence ID" value="RSU05550.1"/>
    <property type="molecule type" value="Genomic_DNA"/>
</dbReference>